<gene>
    <name evidence="2" type="ORF">D0860_01871</name>
</gene>
<feature type="compositionally biased region" description="Basic and acidic residues" evidence="1">
    <location>
        <begin position="92"/>
        <end position="105"/>
    </location>
</feature>
<evidence type="ECO:0000256" key="1">
    <source>
        <dbReference type="SAM" id="MobiDB-lite"/>
    </source>
</evidence>
<reference evidence="2 3" key="1">
    <citation type="journal article" date="2018" name="BMC Genomics">
        <title>Genomic evidence for intraspecific hybridization in a clonal and extremely halotolerant yeast.</title>
        <authorList>
            <person name="Gostincar C."/>
            <person name="Stajich J.E."/>
            <person name="Zupancic J."/>
            <person name="Zalar P."/>
            <person name="Gunde-Cimerman N."/>
        </authorList>
    </citation>
    <scope>NUCLEOTIDE SEQUENCE [LARGE SCALE GENOMIC DNA]</scope>
    <source>
        <strain evidence="2 3">EXF-562</strain>
    </source>
</reference>
<dbReference type="AlphaFoldDB" id="A0A3M7HPC5"/>
<organism evidence="2 3">
    <name type="scientific">Hortaea werneckii</name>
    <name type="common">Black yeast</name>
    <name type="synonym">Cladosporium werneckii</name>
    <dbReference type="NCBI Taxonomy" id="91943"/>
    <lineage>
        <taxon>Eukaryota</taxon>
        <taxon>Fungi</taxon>
        <taxon>Dikarya</taxon>
        <taxon>Ascomycota</taxon>
        <taxon>Pezizomycotina</taxon>
        <taxon>Dothideomycetes</taxon>
        <taxon>Dothideomycetidae</taxon>
        <taxon>Mycosphaerellales</taxon>
        <taxon>Teratosphaeriaceae</taxon>
        <taxon>Hortaea</taxon>
    </lineage>
</organism>
<sequence length="195" mass="20420">MPPKEKKESSSGFTARDLDLLAAAIQSTKAPVETQANPKRSPKIDYKVFAERAGLGGAPSAKASWHGLKKKMEKLNGGGVVAVASLGGATNEKVEKGPKKRKVDDVQEDEDGIEGDGKEETSTKGKAAKKGRKAPAAKAKGKKAAAVKAEAVEDEHVDGTPMSESQDPGNGEADGEEKSEELPTDEVGENIKVEN</sequence>
<feature type="region of interest" description="Disordered" evidence="1">
    <location>
        <begin position="86"/>
        <end position="195"/>
    </location>
</feature>
<name>A0A3M7HPC5_HORWE</name>
<evidence type="ECO:0000313" key="3">
    <source>
        <dbReference type="Proteomes" id="UP000280598"/>
    </source>
</evidence>
<protein>
    <submittedName>
        <fullName evidence="2">Uncharacterized protein</fullName>
    </submittedName>
</protein>
<dbReference type="Proteomes" id="UP000280598">
    <property type="component" value="Unassembled WGS sequence"/>
</dbReference>
<comment type="caution">
    <text evidence="2">The sequence shown here is derived from an EMBL/GenBank/DDBJ whole genome shotgun (WGS) entry which is preliminary data.</text>
</comment>
<evidence type="ECO:0000313" key="2">
    <source>
        <dbReference type="EMBL" id="RMZ15017.1"/>
    </source>
</evidence>
<dbReference type="EMBL" id="QWIS01000023">
    <property type="protein sequence ID" value="RMZ15017.1"/>
    <property type="molecule type" value="Genomic_DNA"/>
</dbReference>
<accession>A0A3M7HPC5</accession>
<feature type="compositionally biased region" description="Basic residues" evidence="1">
    <location>
        <begin position="126"/>
        <end position="145"/>
    </location>
</feature>
<proteinExistence type="predicted"/>
<feature type="compositionally biased region" description="Acidic residues" evidence="1">
    <location>
        <begin position="173"/>
        <end position="188"/>
    </location>
</feature>
<dbReference type="VEuPathDB" id="FungiDB:BTJ68_03676"/>